<evidence type="ECO:0000256" key="3">
    <source>
        <dbReference type="ARBA" id="ARBA00022763"/>
    </source>
</evidence>
<keyword evidence="9" id="KW-1185">Reference proteome</keyword>
<proteinExistence type="inferred from homology"/>
<name>A0A899G9F4_9ASCO</name>
<evidence type="ECO:0000256" key="1">
    <source>
        <dbReference type="ARBA" id="ARBA00004123"/>
    </source>
</evidence>
<comment type="similarity">
    <text evidence="2">Belongs to the CENP-X/MHF2 family.</text>
</comment>
<feature type="region of interest" description="Disordered" evidence="7">
    <location>
        <begin position="76"/>
        <end position="96"/>
    </location>
</feature>
<evidence type="ECO:0000256" key="4">
    <source>
        <dbReference type="ARBA" id="ARBA00023125"/>
    </source>
</evidence>
<dbReference type="InterPro" id="IPR009072">
    <property type="entry name" value="Histone-fold"/>
</dbReference>
<dbReference type="Pfam" id="PF09415">
    <property type="entry name" value="CENP-X"/>
    <property type="match status" value="1"/>
</dbReference>
<evidence type="ECO:0000313" key="8">
    <source>
        <dbReference type="EMBL" id="QSL65207.1"/>
    </source>
</evidence>
<dbReference type="InterPro" id="IPR018552">
    <property type="entry name" value="CENP-X"/>
</dbReference>
<sequence length="96" mass="10969">MVFDHFPSNLPEASIMDQRDMDAKKTYPPQTIAKIFSLAFTDPTTKISAPALTLCSEYIRIFCKEAIWRAAASKREYENKDENTQISLGAEDLERH</sequence>
<dbReference type="EMBL" id="CP054536">
    <property type="protein sequence ID" value="QSL65207.1"/>
    <property type="molecule type" value="Genomic_DNA"/>
</dbReference>
<dbReference type="GO" id="GO:0031297">
    <property type="term" value="P:replication fork processing"/>
    <property type="evidence" value="ECO:0007669"/>
    <property type="project" value="TreeGrafter"/>
</dbReference>
<dbReference type="GO" id="GO:0051382">
    <property type="term" value="P:kinetochore assembly"/>
    <property type="evidence" value="ECO:0007669"/>
    <property type="project" value="InterPro"/>
</dbReference>
<protein>
    <submittedName>
        <fullName evidence="8">Uncharacterized protein</fullName>
    </submittedName>
</protein>
<dbReference type="GO" id="GO:0046982">
    <property type="term" value="F:protein heterodimerization activity"/>
    <property type="evidence" value="ECO:0007669"/>
    <property type="project" value="InterPro"/>
</dbReference>
<dbReference type="Proteomes" id="UP000663699">
    <property type="component" value="Chromosome 5"/>
</dbReference>
<dbReference type="GO" id="GO:0003677">
    <property type="term" value="F:DNA binding"/>
    <property type="evidence" value="ECO:0007669"/>
    <property type="project" value="UniProtKB-KW"/>
</dbReference>
<evidence type="ECO:0000256" key="7">
    <source>
        <dbReference type="SAM" id="MobiDB-lite"/>
    </source>
</evidence>
<evidence type="ECO:0000256" key="2">
    <source>
        <dbReference type="ARBA" id="ARBA00009359"/>
    </source>
</evidence>
<dbReference type="GO" id="GO:0006281">
    <property type="term" value="P:DNA repair"/>
    <property type="evidence" value="ECO:0007669"/>
    <property type="project" value="UniProtKB-KW"/>
</dbReference>
<evidence type="ECO:0000256" key="6">
    <source>
        <dbReference type="ARBA" id="ARBA00023242"/>
    </source>
</evidence>
<comment type="subcellular location">
    <subcellularLocation>
        <location evidence="1">Nucleus</location>
    </subcellularLocation>
</comment>
<keyword evidence="4" id="KW-0238">DNA-binding</keyword>
<evidence type="ECO:0000256" key="5">
    <source>
        <dbReference type="ARBA" id="ARBA00023204"/>
    </source>
</evidence>
<dbReference type="GO" id="GO:0000712">
    <property type="term" value="P:resolution of meiotic recombination intermediates"/>
    <property type="evidence" value="ECO:0007669"/>
    <property type="project" value="TreeGrafter"/>
</dbReference>
<organism evidence="8 9">
    <name type="scientific">Pneumocystis wakefieldiae</name>
    <dbReference type="NCBI Taxonomy" id="38082"/>
    <lineage>
        <taxon>Eukaryota</taxon>
        <taxon>Fungi</taxon>
        <taxon>Dikarya</taxon>
        <taxon>Ascomycota</taxon>
        <taxon>Taphrinomycotina</taxon>
        <taxon>Pneumocystomycetes</taxon>
        <taxon>Pneumocystaceae</taxon>
        <taxon>Pneumocystis</taxon>
    </lineage>
</organism>
<keyword evidence="3" id="KW-0227">DNA damage</keyword>
<gene>
    <name evidence="8" type="ORF">MERGE_002514</name>
</gene>
<keyword evidence="6" id="KW-0539">Nucleus</keyword>
<dbReference type="OrthoDB" id="2500381at2759"/>
<evidence type="ECO:0000313" key="9">
    <source>
        <dbReference type="Proteomes" id="UP000663699"/>
    </source>
</evidence>
<dbReference type="PANTHER" id="PTHR28680">
    <property type="entry name" value="CENTROMERE PROTEIN X"/>
    <property type="match status" value="1"/>
</dbReference>
<dbReference type="CDD" id="cd22921">
    <property type="entry name" value="HFD_CENP-X"/>
    <property type="match status" value="1"/>
</dbReference>
<dbReference type="PANTHER" id="PTHR28680:SF1">
    <property type="entry name" value="CENTROMERE PROTEIN X"/>
    <property type="match status" value="1"/>
</dbReference>
<dbReference type="GO" id="GO:0071821">
    <property type="term" value="C:FANCM-MHF complex"/>
    <property type="evidence" value="ECO:0007669"/>
    <property type="project" value="TreeGrafter"/>
</dbReference>
<accession>A0A899G9F4</accession>
<dbReference type="AlphaFoldDB" id="A0A899G9F4"/>
<reference evidence="8" key="1">
    <citation type="submission" date="2020-06" db="EMBL/GenBank/DDBJ databases">
        <title>Genomes of multiple members of Pneumocystis genus reveal paths to human pathogen Pneumocystis jirovecii.</title>
        <authorList>
            <person name="Cisse O.H."/>
            <person name="Ma L."/>
            <person name="Dekker J."/>
            <person name="Khil P."/>
            <person name="Jo J."/>
            <person name="Brenchley J."/>
            <person name="Blair R."/>
            <person name="Pahar B."/>
            <person name="Chabe M."/>
            <person name="Van Rompay K.A."/>
            <person name="Keesler R."/>
            <person name="Sukura A."/>
            <person name="Hirsch V."/>
            <person name="Kutty G."/>
            <person name="Liu Y."/>
            <person name="Peng L."/>
            <person name="Chen J."/>
            <person name="Song J."/>
            <person name="Weissenbacher-Lang C."/>
            <person name="Xu J."/>
            <person name="Upham N.S."/>
            <person name="Stajich J.E."/>
            <person name="Cuomo C.A."/>
            <person name="Cushion M.T."/>
            <person name="Kovacs J.A."/>
        </authorList>
    </citation>
    <scope>NUCLEOTIDE SEQUENCE</scope>
    <source>
        <strain evidence="8">2A</strain>
    </source>
</reference>
<dbReference type="Gene3D" id="1.10.20.10">
    <property type="entry name" value="Histone, subunit A"/>
    <property type="match status" value="1"/>
</dbReference>
<keyword evidence="5" id="KW-0234">DNA repair</keyword>